<dbReference type="Pfam" id="PF01548">
    <property type="entry name" value="DEDD_Tnp_IS110"/>
    <property type="match status" value="1"/>
</dbReference>
<evidence type="ECO:0000259" key="1">
    <source>
        <dbReference type="Pfam" id="PF01548"/>
    </source>
</evidence>
<feature type="domain" description="Transposase IS110-like N-terminal" evidence="1">
    <location>
        <begin position="5"/>
        <end position="151"/>
    </location>
</feature>
<dbReference type="AlphaFoldDB" id="A0A4U8YQ61"/>
<proteinExistence type="predicted"/>
<keyword evidence="4" id="KW-1185">Reference proteome</keyword>
<dbReference type="InterPro" id="IPR002525">
    <property type="entry name" value="Transp_IS110-like_N"/>
</dbReference>
<evidence type="ECO:0000313" key="4">
    <source>
        <dbReference type="Proteomes" id="UP000507962"/>
    </source>
</evidence>
<dbReference type="InterPro" id="IPR003346">
    <property type="entry name" value="Transposase_20"/>
</dbReference>
<organism evidence="3 4">
    <name type="scientific">Desulfoluna butyratoxydans</name>
    <dbReference type="NCBI Taxonomy" id="231438"/>
    <lineage>
        <taxon>Bacteria</taxon>
        <taxon>Pseudomonadati</taxon>
        <taxon>Thermodesulfobacteriota</taxon>
        <taxon>Desulfobacteria</taxon>
        <taxon>Desulfobacterales</taxon>
        <taxon>Desulfolunaceae</taxon>
        <taxon>Desulfoluna</taxon>
    </lineage>
</organism>
<dbReference type="GO" id="GO:0006313">
    <property type="term" value="P:DNA transposition"/>
    <property type="evidence" value="ECO:0007669"/>
    <property type="project" value="InterPro"/>
</dbReference>
<dbReference type="GO" id="GO:0004803">
    <property type="term" value="F:transposase activity"/>
    <property type="evidence" value="ECO:0007669"/>
    <property type="project" value="InterPro"/>
</dbReference>
<evidence type="ECO:0000313" key="3">
    <source>
        <dbReference type="EMBL" id="VFQ46376.1"/>
    </source>
</evidence>
<dbReference type="NCBIfam" id="NF033542">
    <property type="entry name" value="transpos_IS110"/>
    <property type="match status" value="1"/>
</dbReference>
<dbReference type="PANTHER" id="PTHR33055:SF3">
    <property type="entry name" value="PUTATIVE TRANSPOSASE FOR IS117-RELATED"/>
    <property type="match status" value="1"/>
</dbReference>
<name>A0A4U8YQ61_9BACT</name>
<evidence type="ECO:0000259" key="2">
    <source>
        <dbReference type="Pfam" id="PF02371"/>
    </source>
</evidence>
<dbReference type="EMBL" id="CAADHO010000009">
    <property type="protein sequence ID" value="VFQ46376.1"/>
    <property type="molecule type" value="Genomic_DNA"/>
</dbReference>
<accession>A0A4U8YQ61</accession>
<protein>
    <submittedName>
        <fullName evidence="3">Transposase is116/is110/is902</fullName>
    </submittedName>
</protein>
<reference evidence="3 4" key="1">
    <citation type="submission" date="2019-03" db="EMBL/GenBank/DDBJ databases">
        <authorList>
            <person name="Nijsse B."/>
        </authorList>
    </citation>
    <scope>NUCLEOTIDE SEQUENCE [LARGE SCALE GENOMIC DNA]</scope>
    <source>
        <strain evidence="3">Desulfoluna butyratoxydans MSL71</strain>
    </source>
</reference>
<sequence>MKTAIGIDVSKAKLDVALRLSNGKFRSKVVKNDASGFKQLSTWIARQKSELLPHVCMEATGVYWEDLADYLHQKGHPVSVMNPLQIKSYATSMLIRTKTDAVDSRIIAEFCANQNPVLWTPPPLSVKKVRALIARREALISMISQENNRLHVANAAVKSSIESVILHLKTELKEIEKKIKQVIDDDPDLKAKKDLLDSIPGLGKVTVPVLLSILAGAHNFKTARQVAAFVGLDPRHHESGSSVKMKQRISKVGHKSIRKALYMPAMVAIYRTEWGGWFKERLLASGKAPKVIITAMMRKLIHVAFGILKNQTPFDHSLHNA</sequence>
<feature type="domain" description="Transposase IS116/IS110/IS902 C-terminal" evidence="2">
    <location>
        <begin position="194"/>
        <end position="273"/>
    </location>
</feature>
<dbReference type="Proteomes" id="UP000507962">
    <property type="component" value="Unassembled WGS sequence"/>
</dbReference>
<dbReference type="Pfam" id="PF02371">
    <property type="entry name" value="Transposase_20"/>
    <property type="match status" value="1"/>
</dbReference>
<gene>
    <name evidence="3" type="ORF">MSL71_40400</name>
</gene>
<dbReference type="RefSeq" id="WP_180144000.1">
    <property type="nucleotide sequence ID" value="NZ_CAADHO010000009.1"/>
</dbReference>
<dbReference type="InterPro" id="IPR047650">
    <property type="entry name" value="Transpos_IS110"/>
</dbReference>
<dbReference type="PANTHER" id="PTHR33055">
    <property type="entry name" value="TRANSPOSASE FOR INSERTION SEQUENCE ELEMENT IS1111A"/>
    <property type="match status" value="1"/>
</dbReference>
<dbReference type="GO" id="GO:0003677">
    <property type="term" value="F:DNA binding"/>
    <property type="evidence" value="ECO:0007669"/>
    <property type="project" value="InterPro"/>
</dbReference>